<dbReference type="InterPro" id="IPR051267">
    <property type="entry name" value="STEAP_metalloreductase"/>
</dbReference>
<proteinExistence type="predicted"/>
<reference evidence="4" key="2">
    <citation type="submission" date="2019-12" db="EMBL/GenBank/DDBJ databases">
        <title>Complete and Draft Genome Sequences of New Strains and Members of Some Known Species of the Genus Rathayibacter isolated from Plants.</title>
        <authorList>
            <person name="Tarlachkov S.V."/>
            <person name="Starodumova I.P."/>
            <person name="Dorofeeva L.V."/>
            <person name="Prisyazhnaya N.V."/>
            <person name="Leyn S.A."/>
            <person name="Zlamal J.E."/>
            <person name="Elane M.L."/>
            <person name="Osterman A.L."/>
            <person name="Nadler S.A."/>
            <person name="Subbotin S.A."/>
            <person name="Evtushenko L.I."/>
        </authorList>
    </citation>
    <scope>NUCLEOTIDE SEQUENCE</scope>
    <source>
        <strain evidence="4">VKM Ac-2761</strain>
    </source>
</reference>
<organism evidence="3 5">
    <name type="scientific">Rathayibacter tanaceti</name>
    <dbReference type="NCBI Taxonomy" id="1671680"/>
    <lineage>
        <taxon>Bacteria</taxon>
        <taxon>Bacillati</taxon>
        <taxon>Actinomycetota</taxon>
        <taxon>Actinomycetes</taxon>
        <taxon>Micrococcales</taxon>
        <taxon>Microbacteriaceae</taxon>
        <taxon>Rathayibacter</taxon>
    </lineage>
</organism>
<evidence type="ECO:0000313" key="5">
    <source>
        <dbReference type="Proteomes" id="UP000076717"/>
    </source>
</evidence>
<dbReference type="InterPro" id="IPR036291">
    <property type="entry name" value="NAD(P)-bd_dom_sf"/>
</dbReference>
<keyword evidence="1" id="KW-0560">Oxidoreductase</keyword>
<dbReference type="PANTHER" id="PTHR14239">
    <property type="entry name" value="DUDULIN-RELATED"/>
    <property type="match status" value="1"/>
</dbReference>
<dbReference type="KEGG" id="rte:GSU10_02850"/>
<evidence type="ECO:0000313" key="4">
    <source>
        <dbReference type="EMBL" id="QHC54693.1"/>
    </source>
</evidence>
<evidence type="ECO:0000256" key="1">
    <source>
        <dbReference type="ARBA" id="ARBA00023002"/>
    </source>
</evidence>
<reference evidence="3 5" key="1">
    <citation type="submission" date="2015-08" db="EMBL/GenBank/DDBJ databases">
        <title>Draft Genome Sequence of Rathayibacter sp. Strain VKM Ac-2596 Isolated from Leaf Gall Induced by Plant-Parasitic Nematodes.</title>
        <authorList>
            <person name="Vasilenko O.V."/>
            <person name="Starodumova I.P."/>
            <person name="Tarlachkov S.V."/>
            <person name="Dorofeeva L.V."/>
            <person name="Evtushenko L.I."/>
        </authorList>
    </citation>
    <scope>NUCLEOTIDE SEQUENCE [LARGE SCALE GENOMIC DNA]</scope>
    <source>
        <strain evidence="3 5">VKM Ac-2596</strain>
    </source>
</reference>
<dbReference type="InterPro" id="IPR028939">
    <property type="entry name" value="P5C_Rdtase_cat_N"/>
</dbReference>
<reference evidence="6" key="3">
    <citation type="submission" date="2019-12" db="EMBL/GenBank/DDBJ databases">
        <title>Complete and draft genome sequences of new strains and members of some known species of the genus Rathayibacter isolated from plants.</title>
        <authorList>
            <person name="Tarlachkov S.V."/>
            <person name="Starodumova I.P."/>
            <person name="Dorofeeva L.V."/>
            <person name="Prisyazhnaya N.V."/>
            <person name="Leyn S."/>
            <person name="Zlamal J."/>
            <person name="Elan M."/>
            <person name="Osterman A.L."/>
            <person name="Nadler S."/>
            <person name="Subbotin S.A."/>
            <person name="Evtushenko L.I."/>
        </authorList>
    </citation>
    <scope>NUCLEOTIDE SEQUENCE [LARGE SCALE GENOMIC DNA]</scope>
    <source>
        <strain evidence="6">VKM Ac-2761</strain>
    </source>
</reference>
<dbReference type="EMBL" id="LIIN01000076">
    <property type="protein sequence ID" value="KZX20726.1"/>
    <property type="molecule type" value="Genomic_DNA"/>
</dbReference>
<evidence type="ECO:0000259" key="2">
    <source>
        <dbReference type="Pfam" id="PF03807"/>
    </source>
</evidence>
<protein>
    <submittedName>
        <fullName evidence="4">NAD(P)-binding domain-containing protein</fullName>
    </submittedName>
    <submittedName>
        <fullName evidence="3">NADP oxidoreductase coenzyme F420-dependent</fullName>
    </submittedName>
</protein>
<sequence length="235" mass="24705">MKRIGILGSGDIGSGIARLAITAGYEVLMANSRGPESLRDLIAELGPQARAGDALEAAQFGDIPVLAVPLGAYKALPEGAFAGKTVLSTGNYYPHRDGRIARLDSLELTTAELEQELLPGAVIVKAFNNILWHHIPALAGTTPRTALAVSGDDEQATTAVSALIDDLGFEPVVAGTLAESWRTEPESGAYTPIYAADLEGFTKDYLADPGAPVSADRLRELIAASHRADVAARRF</sequence>
<gene>
    <name evidence="3" type="ORF">ACH61_02153</name>
    <name evidence="4" type="ORF">GSU10_02850</name>
</gene>
<dbReference type="SUPFAM" id="SSF51735">
    <property type="entry name" value="NAD(P)-binding Rossmann-fold domains"/>
    <property type="match status" value="1"/>
</dbReference>
<dbReference type="Proteomes" id="UP000076717">
    <property type="component" value="Unassembled WGS sequence"/>
</dbReference>
<dbReference type="EMBL" id="CP047186">
    <property type="protein sequence ID" value="QHC54693.1"/>
    <property type="molecule type" value="Genomic_DNA"/>
</dbReference>
<dbReference type="OrthoDB" id="1523398at2"/>
<dbReference type="Proteomes" id="UP000465031">
    <property type="component" value="Chromosome"/>
</dbReference>
<dbReference type="PATRIC" id="fig|1671680.3.peg.2295"/>
<keyword evidence="5" id="KW-1185">Reference proteome</keyword>
<dbReference type="Pfam" id="PF03807">
    <property type="entry name" value="F420_oxidored"/>
    <property type="match status" value="1"/>
</dbReference>
<dbReference type="GO" id="GO:0016491">
    <property type="term" value="F:oxidoreductase activity"/>
    <property type="evidence" value="ECO:0007669"/>
    <property type="project" value="UniProtKB-KW"/>
</dbReference>
<dbReference type="Gene3D" id="3.40.50.720">
    <property type="entry name" value="NAD(P)-binding Rossmann-like Domain"/>
    <property type="match status" value="1"/>
</dbReference>
<feature type="domain" description="Pyrroline-5-carboxylate reductase catalytic N-terminal" evidence="2">
    <location>
        <begin position="3"/>
        <end position="92"/>
    </location>
</feature>
<dbReference type="AlphaFoldDB" id="A0A166HJS6"/>
<accession>A0A166HJS6</accession>
<evidence type="ECO:0000313" key="6">
    <source>
        <dbReference type="Proteomes" id="UP000465031"/>
    </source>
</evidence>
<evidence type="ECO:0000313" key="3">
    <source>
        <dbReference type="EMBL" id="KZX20726.1"/>
    </source>
</evidence>
<name>A0A166HJS6_9MICO</name>
<dbReference type="RefSeq" id="WP_068211781.1">
    <property type="nucleotide sequence ID" value="NZ_CP047186.1"/>
</dbReference>